<feature type="compositionally biased region" description="Acidic residues" evidence="1">
    <location>
        <begin position="959"/>
        <end position="972"/>
    </location>
</feature>
<evidence type="ECO:0000313" key="3">
    <source>
        <dbReference type="Proteomes" id="UP001302745"/>
    </source>
</evidence>
<gene>
    <name evidence="2" type="ORF">C8A00DRAFT_31897</name>
</gene>
<evidence type="ECO:0000313" key="2">
    <source>
        <dbReference type="EMBL" id="KAK4155277.1"/>
    </source>
</evidence>
<feature type="compositionally biased region" description="Low complexity" evidence="1">
    <location>
        <begin position="24"/>
        <end position="48"/>
    </location>
</feature>
<feature type="region of interest" description="Disordered" evidence="1">
    <location>
        <begin position="1089"/>
        <end position="1134"/>
    </location>
</feature>
<sequence>MAVRYKAVDQAVDQADDDNHAEAPDSASALSPLSQATNSTTMASSASSPPSPLPYVALAEQTFTPLSMDTSDFCPSDMAGDTKSLAALEPRRLLSTSKSMEHLRRNGNLSRSSSNSTAPAASAGVAGVSAMVQSFEALHASKTAATTLGYELLRTKSAGQHPAGLASPPETLSPSPSFSRPPSAQQVQVPDGPLNADSLGAAAADQKTPVAAQDENTTTTNTAPQTAAATPNPDPLAPVSNAPQAHNASSWAPSSPSSTLDSPPSAAADTTLIRPTPLSPSRRQQQQRSRAVSNPTRSLIAHSSSTASPSLSHPTPDPNKLSQAGNFLGNIAALEATAERLSMTSSIEEAIREEHNELKRSESRRSSVLRARAASTASVASRQNSILGINSAARTGGYSPGGFVMSPHHSMSATSGRLRSGSKASSIGMPSHIPEIADMAEHMADLEHAQEFRILPRHGPGKASTRSVASRVSLAQIAELEQPTALTQQAFDEADRAAAAAEQTPDDEEVIRATAHQFIEAEFADQVHTPQPMLGHAFPAEPGPRLQLHQPVDYQPYRPHRFDDDRPTTSGSATTFDQDQAVFGDFDGVHCDPDADSRLAHQPAPQPREQPRPQPRQPRASFAPRPATYFDQATGQQMLFYPAPVPAMLNLPQKLSKRPKAAAHNARRSQVVSALPKSHSESRVWLPDPTEGLRRSDDNAPFMGELLGGEGGTMSDATSSQPSGMAGETPERPPHARQPSEASTIHAPPEQREIRRPQRLTEGDNRTSRAMAVDGIPPQLRASAFFDLPPEVPRMAVKDGSAMHTLDSLLDASAAAPVSAFTDHVFAGKLGAEVYGAEKKRKKKAAAAATAAPVVAAAEEKAKRKTLVKRNSNGNLIEPGAAEKPKRKTLVKRNSSANLLDPHTEKKRASRFSLFGPKPADDKSDDDDDNRERLGSARRSMDEDDRSRGSASPDQLAPDADEESEEESDEEVPVYQGAPTTLLAELQLRKQQNKLRTRPVQHIYPDGMRSTLLELDAVAEVERKARHGKRIALAWEDPAAVQHQEEDEDDDVPLGMLYVAKAAGTANRSTMDISAIMSEVHRPLGLMERREMEENEPLSRRRDRLQGRTNEQPTSLTRLQNRMSHMPSTPGGGFGMAGMRSQSRLTLPLHTAGGSRAGSMLGSRPGSAAGGNQNPDESEPEVEGETLASRKARLAVENPLPRARPVSGAFSSELLREFGPDEENKAAANRPPHSRATSADTTAVNGGGNGQENDTPVPEEEETLGQRRRRLQREREAREREMAFSSLTRAATPLGIPQQQQPQQQQPQQQQQYLGMPTNNTTTIRPVNRGSTMSMADVLGAHPTTGHHSPLPMTMTMDPREQDRLRREAEAVRAQMEMDVKMAALRAQMPTSLTSPAVGGATGGYMGGRFNDGRLGGQVNGGLAYNSRYQGPPGLLGQQPQQQQQQQQRASTLLGAQGMAMVGQHGGSTPNLGVYGHGVAASMSVNALPHQPAAAPAYGMPMAGPPHADMVERWRQGVMP</sequence>
<name>A0AAN6VQ68_9PEZI</name>
<feature type="compositionally biased region" description="Low complexity" evidence="1">
    <location>
        <begin position="1297"/>
        <end position="1312"/>
    </location>
</feature>
<feature type="region of interest" description="Disordered" evidence="1">
    <location>
        <begin position="1222"/>
        <end position="1282"/>
    </location>
</feature>
<feature type="compositionally biased region" description="Basic and acidic residues" evidence="1">
    <location>
        <begin position="749"/>
        <end position="767"/>
    </location>
</feature>
<accession>A0AAN6VQ68</accession>
<feature type="compositionally biased region" description="Polar residues" evidence="1">
    <location>
        <begin position="568"/>
        <end position="578"/>
    </location>
</feature>
<protein>
    <submittedName>
        <fullName evidence="2">Uncharacterized protein</fullName>
    </submittedName>
</protein>
<feature type="compositionally biased region" description="Low complexity" evidence="1">
    <location>
        <begin position="281"/>
        <end position="290"/>
    </location>
</feature>
<organism evidence="2 3">
    <name type="scientific">Chaetomidium leptoderma</name>
    <dbReference type="NCBI Taxonomy" id="669021"/>
    <lineage>
        <taxon>Eukaryota</taxon>
        <taxon>Fungi</taxon>
        <taxon>Dikarya</taxon>
        <taxon>Ascomycota</taxon>
        <taxon>Pezizomycotina</taxon>
        <taxon>Sordariomycetes</taxon>
        <taxon>Sordariomycetidae</taxon>
        <taxon>Sordariales</taxon>
        <taxon>Chaetomiaceae</taxon>
        <taxon>Chaetomidium</taxon>
    </lineage>
</organism>
<evidence type="ECO:0000256" key="1">
    <source>
        <dbReference type="SAM" id="MobiDB-lite"/>
    </source>
</evidence>
<comment type="caution">
    <text evidence="2">The sequence shown here is derived from an EMBL/GenBank/DDBJ whole genome shotgun (WGS) entry which is preliminary data.</text>
</comment>
<feature type="region of interest" description="Disordered" evidence="1">
    <location>
        <begin position="555"/>
        <end position="623"/>
    </location>
</feature>
<feature type="compositionally biased region" description="Basic and acidic residues" evidence="1">
    <location>
        <begin position="1089"/>
        <end position="1106"/>
    </location>
</feature>
<feature type="compositionally biased region" description="Pro residues" evidence="1">
    <location>
        <begin position="604"/>
        <end position="616"/>
    </location>
</feature>
<feature type="compositionally biased region" description="Polar residues" evidence="1">
    <location>
        <begin position="409"/>
        <end position="425"/>
    </location>
</feature>
<feature type="compositionally biased region" description="Polar residues" evidence="1">
    <location>
        <begin position="1317"/>
        <end position="1328"/>
    </location>
</feature>
<feature type="compositionally biased region" description="Basic and acidic residues" evidence="1">
    <location>
        <begin position="930"/>
        <end position="948"/>
    </location>
</feature>
<keyword evidence="3" id="KW-1185">Reference proteome</keyword>
<feature type="compositionally biased region" description="Low complexity" evidence="1">
    <location>
        <begin position="211"/>
        <end position="231"/>
    </location>
</feature>
<feature type="region of interest" description="Disordered" evidence="1">
    <location>
        <begin position="1424"/>
        <end position="1449"/>
    </location>
</feature>
<feature type="compositionally biased region" description="Polar residues" evidence="1">
    <location>
        <begin position="1107"/>
        <end position="1127"/>
    </location>
</feature>
<feature type="compositionally biased region" description="Low complexity" evidence="1">
    <location>
        <begin position="298"/>
        <end position="314"/>
    </location>
</feature>
<feature type="region of interest" description="Disordered" evidence="1">
    <location>
        <begin position="93"/>
        <end position="120"/>
    </location>
</feature>
<feature type="compositionally biased region" description="Low complexity" evidence="1">
    <location>
        <begin position="110"/>
        <end position="120"/>
    </location>
</feature>
<feature type="region of interest" description="Disordered" evidence="1">
    <location>
        <begin position="860"/>
        <end position="976"/>
    </location>
</feature>
<reference evidence="2" key="1">
    <citation type="journal article" date="2023" name="Mol. Phylogenet. Evol.">
        <title>Genome-scale phylogeny and comparative genomics of the fungal order Sordariales.</title>
        <authorList>
            <person name="Hensen N."/>
            <person name="Bonometti L."/>
            <person name="Westerberg I."/>
            <person name="Brannstrom I.O."/>
            <person name="Guillou S."/>
            <person name="Cros-Aarteil S."/>
            <person name="Calhoun S."/>
            <person name="Haridas S."/>
            <person name="Kuo A."/>
            <person name="Mondo S."/>
            <person name="Pangilinan J."/>
            <person name="Riley R."/>
            <person name="LaButti K."/>
            <person name="Andreopoulos B."/>
            <person name="Lipzen A."/>
            <person name="Chen C."/>
            <person name="Yan M."/>
            <person name="Daum C."/>
            <person name="Ng V."/>
            <person name="Clum A."/>
            <person name="Steindorff A."/>
            <person name="Ohm R.A."/>
            <person name="Martin F."/>
            <person name="Silar P."/>
            <person name="Natvig D.O."/>
            <person name="Lalanne C."/>
            <person name="Gautier V."/>
            <person name="Ament-Velasquez S.L."/>
            <person name="Kruys A."/>
            <person name="Hutchinson M.I."/>
            <person name="Powell A.J."/>
            <person name="Barry K."/>
            <person name="Miller A.N."/>
            <person name="Grigoriev I.V."/>
            <person name="Debuchy R."/>
            <person name="Gladieux P."/>
            <person name="Hiltunen Thoren M."/>
            <person name="Johannesson H."/>
        </authorList>
    </citation>
    <scope>NUCLEOTIDE SEQUENCE</scope>
    <source>
        <strain evidence="2">CBS 538.74</strain>
    </source>
</reference>
<feature type="compositionally biased region" description="Low complexity" evidence="1">
    <location>
        <begin position="173"/>
        <end position="183"/>
    </location>
</feature>
<dbReference type="Proteomes" id="UP001302745">
    <property type="component" value="Unassembled WGS sequence"/>
</dbReference>
<feature type="region of interest" description="Disordered" evidence="1">
    <location>
        <begin position="159"/>
        <end position="324"/>
    </location>
</feature>
<feature type="region of interest" description="Disordered" evidence="1">
    <location>
        <begin position="400"/>
        <end position="430"/>
    </location>
</feature>
<feature type="compositionally biased region" description="Low complexity" evidence="1">
    <location>
        <begin position="248"/>
        <end position="268"/>
    </location>
</feature>
<feature type="region of interest" description="Disordered" evidence="1">
    <location>
        <begin position="1149"/>
        <end position="1187"/>
    </location>
</feature>
<feature type="compositionally biased region" description="Low complexity" evidence="1">
    <location>
        <begin position="1430"/>
        <end position="1448"/>
    </location>
</feature>
<feature type="compositionally biased region" description="Basic and acidic residues" evidence="1">
    <location>
        <begin position="1273"/>
        <end position="1282"/>
    </location>
</feature>
<feature type="region of interest" description="Disordered" evidence="1">
    <location>
        <begin position="1"/>
        <end position="53"/>
    </location>
</feature>
<proteinExistence type="predicted"/>
<feature type="region of interest" description="Disordered" evidence="1">
    <location>
        <begin position="1296"/>
        <end position="1328"/>
    </location>
</feature>
<feature type="compositionally biased region" description="Basic and acidic residues" evidence="1">
    <location>
        <begin position="587"/>
        <end position="599"/>
    </location>
</feature>
<dbReference type="EMBL" id="MU856891">
    <property type="protein sequence ID" value="KAK4155277.1"/>
    <property type="molecule type" value="Genomic_DNA"/>
</dbReference>
<feature type="compositionally biased region" description="Basic residues" evidence="1">
    <location>
        <begin position="656"/>
        <end position="667"/>
    </location>
</feature>
<feature type="region of interest" description="Disordered" evidence="1">
    <location>
        <begin position="656"/>
        <end position="776"/>
    </location>
</feature>
<reference evidence="2" key="2">
    <citation type="submission" date="2023-05" db="EMBL/GenBank/DDBJ databases">
        <authorList>
            <consortium name="Lawrence Berkeley National Laboratory"/>
            <person name="Steindorff A."/>
            <person name="Hensen N."/>
            <person name="Bonometti L."/>
            <person name="Westerberg I."/>
            <person name="Brannstrom I.O."/>
            <person name="Guillou S."/>
            <person name="Cros-Aarteil S."/>
            <person name="Calhoun S."/>
            <person name="Haridas S."/>
            <person name="Kuo A."/>
            <person name="Mondo S."/>
            <person name="Pangilinan J."/>
            <person name="Riley R."/>
            <person name="Labutti K."/>
            <person name="Andreopoulos B."/>
            <person name="Lipzen A."/>
            <person name="Chen C."/>
            <person name="Yanf M."/>
            <person name="Daum C."/>
            <person name="Ng V."/>
            <person name="Clum A."/>
            <person name="Ohm R."/>
            <person name="Martin F."/>
            <person name="Silar P."/>
            <person name="Natvig D."/>
            <person name="Lalanne C."/>
            <person name="Gautier V."/>
            <person name="Ament-Velasquez S.L."/>
            <person name="Kruys A."/>
            <person name="Hutchinson M.I."/>
            <person name="Powell A.J."/>
            <person name="Barry K."/>
            <person name="Miller A.N."/>
            <person name="Grigoriev I.V."/>
            <person name="Debuchy R."/>
            <person name="Gladieux P."/>
            <person name="Thoren M.H."/>
            <person name="Johannesson H."/>
        </authorList>
    </citation>
    <scope>NUCLEOTIDE SEQUENCE</scope>
    <source>
        <strain evidence="2">CBS 538.74</strain>
    </source>
</reference>
<feature type="compositionally biased region" description="Polar residues" evidence="1">
    <location>
        <begin position="1235"/>
        <end position="1244"/>
    </location>
</feature>